<reference evidence="1 2" key="1">
    <citation type="submission" date="2023-10" db="EMBL/GenBank/DDBJ databases">
        <title>Bacteria for the degradation of biodegradable plastic PBAT(Polybutylene adipate terephthalate).</title>
        <authorList>
            <person name="Weon H.-Y."/>
            <person name="Yeon J."/>
        </authorList>
    </citation>
    <scope>NUCLEOTIDE SEQUENCE [LARGE SCALE GENOMIC DNA]</scope>
    <source>
        <strain evidence="1 2">SBD 7-3</strain>
    </source>
</reference>
<proteinExistence type="predicted"/>
<gene>
    <name evidence="1" type="ORF">RXV79_04515</name>
</gene>
<dbReference type="EMBL" id="CP136336">
    <property type="protein sequence ID" value="WOB09325.1"/>
    <property type="molecule type" value="Genomic_DNA"/>
</dbReference>
<dbReference type="Proteomes" id="UP001303946">
    <property type="component" value="Chromosome"/>
</dbReference>
<organism evidence="1 2">
    <name type="scientific">Piscinibacter gummiphilus</name>
    <dbReference type="NCBI Taxonomy" id="946333"/>
    <lineage>
        <taxon>Bacteria</taxon>
        <taxon>Pseudomonadati</taxon>
        <taxon>Pseudomonadota</taxon>
        <taxon>Betaproteobacteria</taxon>
        <taxon>Burkholderiales</taxon>
        <taxon>Sphaerotilaceae</taxon>
        <taxon>Piscinibacter</taxon>
    </lineage>
</organism>
<dbReference type="RefSeq" id="WP_316702280.1">
    <property type="nucleotide sequence ID" value="NZ_CP136336.1"/>
</dbReference>
<dbReference type="Pfam" id="PF07606">
    <property type="entry name" value="DUF1569"/>
    <property type="match status" value="1"/>
</dbReference>
<dbReference type="InterPro" id="IPR011463">
    <property type="entry name" value="DUF1569"/>
</dbReference>
<protein>
    <submittedName>
        <fullName evidence="1">DUF1569 domain-containing protein</fullName>
    </submittedName>
</protein>
<keyword evidence="2" id="KW-1185">Reference proteome</keyword>
<accession>A0ABZ0CWI0</accession>
<evidence type="ECO:0000313" key="2">
    <source>
        <dbReference type="Proteomes" id="UP001303946"/>
    </source>
</evidence>
<sequence>MTRGRRIALLGLGAVAVGAPVLWVASRPAALQSPAFDSTEGALRTLVALKTQPLRSTGAWDLAHVLHHAAQSVEYSLQGFPALKPGWFRASVGPVAATVFSARGRMSHSLTEPIPGAPDIAQGQPLAPAVDRAIAALQAFERHTGALHPHFAYGELSKDDYRRAHLMHFANHWQEVV</sequence>
<evidence type="ECO:0000313" key="1">
    <source>
        <dbReference type="EMBL" id="WOB09325.1"/>
    </source>
</evidence>
<name>A0ABZ0CWI0_9BURK</name>